<feature type="transmembrane region" description="Helical" evidence="1">
    <location>
        <begin position="82"/>
        <end position="100"/>
    </location>
</feature>
<protein>
    <submittedName>
        <fullName evidence="2">Uncharacterized protein</fullName>
    </submittedName>
</protein>
<dbReference type="EMBL" id="NHYE01003995">
    <property type="protein sequence ID" value="PPQ86828.1"/>
    <property type="molecule type" value="Genomic_DNA"/>
</dbReference>
<keyword evidence="1" id="KW-1133">Transmembrane helix</keyword>
<reference evidence="2 3" key="1">
    <citation type="journal article" date="2018" name="Evol. Lett.">
        <title>Horizontal gene cluster transfer increased hallucinogenic mushroom diversity.</title>
        <authorList>
            <person name="Reynolds H.T."/>
            <person name="Vijayakumar V."/>
            <person name="Gluck-Thaler E."/>
            <person name="Korotkin H.B."/>
            <person name="Matheny P.B."/>
            <person name="Slot J.C."/>
        </authorList>
    </citation>
    <scope>NUCLEOTIDE SEQUENCE [LARGE SCALE GENOMIC DNA]</scope>
    <source>
        <strain evidence="2 3">SRW20</strain>
    </source>
</reference>
<gene>
    <name evidence="2" type="ORF">CVT26_001126</name>
</gene>
<name>A0A409X7R4_9AGAR</name>
<dbReference type="AlphaFoldDB" id="A0A409X7R4"/>
<comment type="caution">
    <text evidence="2">The sequence shown here is derived from an EMBL/GenBank/DDBJ whole genome shotgun (WGS) entry which is preliminary data.</text>
</comment>
<accession>A0A409X7R4</accession>
<evidence type="ECO:0000313" key="3">
    <source>
        <dbReference type="Proteomes" id="UP000284706"/>
    </source>
</evidence>
<keyword evidence="1" id="KW-0472">Membrane</keyword>
<sequence length="101" mass="11300">MAETEKLAEQHDKERECVVDFSAQLVSLALVVYGGRFINCILHAANFVITGGNFTQVLGDFNLVEQHGKSLFLNVERSLRSFNLLSFVPFLLLNCLSAFFS</sequence>
<evidence type="ECO:0000256" key="1">
    <source>
        <dbReference type="SAM" id="Phobius"/>
    </source>
</evidence>
<proteinExistence type="predicted"/>
<dbReference type="Proteomes" id="UP000284706">
    <property type="component" value="Unassembled WGS sequence"/>
</dbReference>
<evidence type="ECO:0000313" key="2">
    <source>
        <dbReference type="EMBL" id="PPQ86828.1"/>
    </source>
</evidence>
<keyword evidence="1" id="KW-0812">Transmembrane</keyword>
<keyword evidence="3" id="KW-1185">Reference proteome</keyword>
<organism evidence="2 3">
    <name type="scientific">Gymnopilus dilepis</name>
    <dbReference type="NCBI Taxonomy" id="231916"/>
    <lineage>
        <taxon>Eukaryota</taxon>
        <taxon>Fungi</taxon>
        <taxon>Dikarya</taxon>
        <taxon>Basidiomycota</taxon>
        <taxon>Agaricomycotina</taxon>
        <taxon>Agaricomycetes</taxon>
        <taxon>Agaricomycetidae</taxon>
        <taxon>Agaricales</taxon>
        <taxon>Agaricineae</taxon>
        <taxon>Hymenogastraceae</taxon>
        <taxon>Gymnopilus</taxon>
    </lineage>
</organism>
<dbReference type="InParanoid" id="A0A409X7R4"/>